<dbReference type="EMBL" id="JAVHJS010000024">
    <property type="protein sequence ID" value="KAK2817725.1"/>
    <property type="molecule type" value="Genomic_DNA"/>
</dbReference>
<feature type="region of interest" description="Disordered" evidence="2">
    <location>
        <begin position="365"/>
        <end position="444"/>
    </location>
</feature>
<feature type="compositionally biased region" description="Basic and acidic residues" evidence="2">
    <location>
        <begin position="527"/>
        <end position="538"/>
    </location>
</feature>
<accession>A0AA88INE4</accession>
<feature type="signal peptide" evidence="4">
    <location>
        <begin position="1"/>
        <end position="15"/>
    </location>
</feature>
<keyword evidence="1" id="KW-0245">EGF-like domain</keyword>
<keyword evidence="3" id="KW-0812">Transmembrane</keyword>
<organism evidence="6 7">
    <name type="scientific">Tachysurus vachellii</name>
    <name type="common">Darkbarbel catfish</name>
    <name type="synonym">Pelteobagrus vachellii</name>
    <dbReference type="NCBI Taxonomy" id="175792"/>
    <lineage>
        <taxon>Eukaryota</taxon>
        <taxon>Metazoa</taxon>
        <taxon>Chordata</taxon>
        <taxon>Craniata</taxon>
        <taxon>Vertebrata</taxon>
        <taxon>Euteleostomi</taxon>
        <taxon>Actinopterygii</taxon>
        <taxon>Neopterygii</taxon>
        <taxon>Teleostei</taxon>
        <taxon>Ostariophysi</taxon>
        <taxon>Siluriformes</taxon>
        <taxon>Bagridae</taxon>
        <taxon>Tachysurus</taxon>
    </lineage>
</organism>
<comment type="caution">
    <text evidence="6">The sequence shown here is derived from an EMBL/GenBank/DDBJ whole genome shotgun (WGS) entry which is preliminary data.</text>
</comment>
<proteinExistence type="predicted"/>
<feature type="region of interest" description="Disordered" evidence="2">
    <location>
        <begin position="523"/>
        <end position="545"/>
    </location>
</feature>
<dbReference type="Gene3D" id="2.10.25.10">
    <property type="entry name" value="Laminin"/>
    <property type="match status" value="1"/>
</dbReference>
<name>A0AA88INE4_TACVA</name>
<feature type="domain" description="EGF-like" evidence="5">
    <location>
        <begin position="790"/>
        <end position="830"/>
    </location>
</feature>
<comment type="caution">
    <text evidence="1">Lacks conserved residue(s) required for the propagation of feature annotation.</text>
</comment>
<feature type="compositionally biased region" description="Polar residues" evidence="2">
    <location>
        <begin position="319"/>
        <end position="341"/>
    </location>
</feature>
<keyword evidence="3" id="KW-1133">Transmembrane helix</keyword>
<evidence type="ECO:0000256" key="2">
    <source>
        <dbReference type="SAM" id="MobiDB-lite"/>
    </source>
</evidence>
<dbReference type="AlphaFoldDB" id="A0AA88INE4"/>
<dbReference type="PROSITE" id="PS50026">
    <property type="entry name" value="EGF_3"/>
    <property type="match status" value="1"/>
</dbReference>
<evidence type="ECO:0000256" key="4">
    <source>
        <dbReference type="SAM" id="SignalP"/>
    </source>
</evidence>
<feature type="transmembrane region" description="Helical" evidence="3">
    <location>
        <begin position="838"/>
        <end position="861"/>
    </location>
</feature>
<dbReference type="Proteomes" id="UP001187315">
    <property type="component" value="Unassembled WGS sequence"/>
</dbReference>
<protein>
    <recommendedName>
        <fullName evidence="5">EGF-like domain-containing protein</fullName>
    </recommendedName>
</protein>
<evidence type="ECO:0000313" key="6">
    <source>
        <dbReference type="EMBL" id="KAK2817725.1"/>
    </source>
</evidence>
<feature type="chain" id="PRO_5041675010" description="EGF-like domain-containing protein" evidence="4">
    <location>
        <begin position="16"/>
        <end position="1028"/>
    </location>
</feature>
<reference evidence="6" key="1">
    <citation type="submission" date="2023-08" db="EMBL/GenBank/DDBJ databases">
        <title>Pelteobagrus vachellii genome.</title>
        <authorList>
            <person name="Liu H."/>
        </authorList>
    </citation>
    <scope>NUCLEOTIDE SEQUENCE</scope>
    <source>
        <strain evidence="6">PRFRI_2022a</strain>
        <tissue evidence="6">Muscle</tissue>
    </source>
</reference>
<keyword evidence="7" id="KW-1185">Reference proteome</keyword>
<keyword evidence="3" id="KW-0472">Membrane</keyword>
<evidence type="ECO:0000256" key="3">
    <source>
        <dbReference type="SAM" id="Phobius"/>
    </source>
</evidence>
<keyword evidence="4" id="KW-0732">Signal</keyword>
<evidence type="ECO:0000313" key="7">
    <source>
        <dbReference type="Proteomes" id="UP001187315"/>
    </source>
</evidence>
<evidence type="ECO:0000259" key="5">
    <source>
        <dbReference type="PROSITE" id="PS50026"/>
    </source>
</evidence>
<feature type="region of interest" description="Disordered" evidence="2">
    <location>
        <begin position="319"/>
        <end position="352"/>
    </location>
</feature>
<gene>
    <name evidence="6" type="ORF">Q7C36_021658</name>
</gene>
<sequence>MQLLSFYLLFTFIKGFNTSQEDPDPSRFPYVDSDLVSPTQDASPTVILDIFSSAHKLQTESVRQGGGDSGLGDKTRFHVVPQEISHNGQDKAGSVISDLAHTDTHSLTDSRLSFTEKEKDSSLFSAETQWTGLSAHTLNVATSADSNTGANTLPENGPRTTTVFSVTHVDTNTPSLHSDVLTVMDITVMSSAPMVSQSHITTHRNRATVTELVTSESNGFRDVTDGRDTSVMSSSFTANEGRPAVQPSSKMFWTKSLPHPNHMTPNYPDLSVTDGFLSDSVSHLQASESNSITYVSDGTVRSSAYKDTAETDRFPRSTRINRNVSGHTASSRFDDVSTTTDPPRASLGVATSTLSDMLENISTTNRKRTEFYSHTPYYTSSPNTDSTPTESETPQASHTEYTSIPVQTTNHQRSDSVTSMRQDFTSTPASHSPHTLTHGDPINSHTVPTGSCRSVIATHQNDPNTTLGPITAPYGTTDTDSLPVSELQTQTDNNTEEITEMNGKTSDSNNLPHVTALNADTQPTMVTHHDPSTSRNDPETTTTLSPAVTPASLLTSRSFDTVTTSTPSANLHTAHSTLITTTRRPETRIPNHLTTSRNTQIVQQPETTTTHQVHTNTHTNAETHTHLTPVINQTSWSRTFTKKPEKDWSHKGRVFIMEDQPAIIKEETFQVLLQVILEENSPTYAGLLEVEPFLQNVSGYQSQHVTWHSGPVVQFVVTFRTVEAVSWLERAGSLLQEAGLKPLPTGGVFVSGIQVKNITVGGLHSDVCSWLFSCPSDFSCVSSDGNVTCKSVCHSEYCKNHGICVHRSEQNPVCQCPVGEDFWFMGQRCDLRMTRQRLAGLCSGVLAAIAALMGLLAYLAVQRFKKMLIQAKAEQTQSSYRRFNHFDELSARFWRRSWPGSQDSLDNTAFSHSDELLHMRALDQACCYHDDTLSLASTYPDSVTHLNTVYPHSSQYHWDMSTCSLADGVIDSGKASDLSVCSWPIEPIQWTPFPLLQQLRHTNTMKPSRPRSYCEGMELVGLEKSRTA</sequence>
<evidence type="ECO:0000256" key="1">
    <source>
        <dbReference type="PROSITE-ProRule" id="PRU00076"/>
    </source>
</evidence>
<feature type="compositionally biased region" description="Polar residues" evidence="2">
    <location>
        <begin position="376"/>
        <end position="435"/>
    </location>
</feature>
<dbReference type="InterPro" id="IPR000742">
    <property type="entry name" value="EGF"/>
</dbReference>